<dbReference type="PROSITE" id="PS51677">
    <property type="entry name" value="NODB"/>
    <property type="match status" value="1"/>
</dbReference>
<dbReference type="Gene3D" id="3.20.20.370">
    <property type="entry name" value="Glycoside hydrolase/deacetylase"/>
    <property type="match status" value="1"/>
</dbReference>
<dbReference type="InterPro" id="IPR011330">
    <property type="entry name" value="Glyco_hydro/deAcase_b/a-brl"/>
</dbReference>
<evidence type="ECO:0000313" key="4">
    <source>
        <dbReference type="EMBL" id="MEM5550375.1"/>
    </source>
</evidence>
<dbReference type="RefSeq" id="WP_342883568.1">
    <property type="nucleotide sequence ID" value="NZ_JBBMQU010000008.1"/>
</dbReference>
<evidence type="ECO:0000313" key="5">
    <source>
        <dbReference type="Proteomes" id="UP001388366"/>
    </source>
</evidence>
<dbReference type="SUPFAM" id="SSF88713">
    <property type="entry name" value="Glycoside hydrolase/deacetylase"/>
    <property type="match status" value="1"/>
</dbReference>
<dbReference type="Pfam" id="PF01522">
    <property type="entry name" value="Polysacc_deac_1"/>
    <property type="match status" value="1"/>
</dbReference>
<protein>
    <submittedName>
        <fullName evidence="4">Polysaccharide deacetylase family protein</fullName>
    </submittedName>
</protein>
<name>A0ABU9U0V5_9GAMM</name>
<keyword evidence="5" id="KW-1185">Reference proteome</keyword>
<dbReference type="PANTHER" id="PTHR34216">
    <property type="match status" value="1"/>
</dbReference>
<gene>
    <name evidence="4" type="ORF">WNY63_06500</name>
</gene>
<evidence type="ECO:0000256" key="2">
    <source>
        <dbReference type="SAM" id="SignalP"/>
    </source>
</evidence>
<reference evidence="4 5" key="1">
    <citation type="submission" date="2024-03" db="EMBL/GenBank/DDBJ databases">
        <title>Community enrichment and isolation of bacterial strains for fucoidan degradation.</title>
        <authorList>
            <person name="Sichert A."/>
        </authorList>
    </citation>
    <scope>NUCLEOTIDE SEQUENCE [LARGE SCALE GENOMIC DNA]</scope>
    <source>
        <strain evidence="4 5">AS81</strain>
    </source>
</reference>
<dbReference type="Proteomes" id="UP001388366">
    <property type="component" value="Unassembled WGS sequence"/>
</dbReference>
<proteinExistence type="predicted"/>
<accession>A0ABU9U0V5</accession>
<feature type="signal peptide" evidence="2">
    <location>
        <begin position="1"/>
        <end position="19"/>
    </location>
</feature>
<dbReference type="EMBL" id="JBBMQU010000008">
    <property type="protein sequence ID" value="MEM5550375.1"/>
    <property type="molecule type" value="Genomic_DNA"/>
</dbReference>
<dbReference type="InterPro" id="IPR002509">
    <property type="entry name" value="NODB_dom"/>
</dbReference>
<organism evidence="4 5">
    <name type="scientific">Pseudoalteromonas neustonica</name>
    <dbReference type="NCBI Taxonomy" id="1840331"/>
    <lineage>
        <taxon>Bacteria</taxon>
        <taxon>Pseudomonadati</taxon>
        <taxon>Pseudomonadota</taxon>
        <taxon>Gammaproteobacteria</taxon>
        <taxon>Alteromonadales</taxon>
        <taxon>Pseudoalteromonadaceae</taxon>
        <taxon>Pseudoalteromonas</taxon>
    </lineage>
</organism>
<keyword evidence="1 2" id="KW-0732">Signal</keyword>
<comment type="caution">
    <text evidence="4">The sequence shown here is derived from an EMBL/GenBank/DDBJ whole genome shotgun (WGS) entry which is preliminary data.</text>
</comment>
<dbReference type="PANTHER" id="PTHR34216:SF11">
    <property type="entry name" value="CHITOOLIGOSACCHARIDE DEACETYLASE"/>
    <property type="match status" value="1"/>
</dbReference>
<sequence>MRRSAALWLALVFAMPAGAQTHGSNKDDKIAVSLSYDDALASQLDNAIPALNKLGFKASFYILPDAQTMQLRMNEWKAVAKQGHELGNHSLYHPCSGSKPYREWVSDEHDLDRYTRARAIREVLSANVFLHAIDGKTQRTFTPPCFDTQAAGEDFIESLKAHFIAIKGVDDNGRSVLWAPSNVTGQQLIDYVRNVSSQVQLINIIFHGVGGDHLSVSVDAHAQLLDYLAANTNKYDVDSYINIMQKQAKE</sequence>
<feature type="domain" description="NodB homology" evidence="3">
    <location>
        <begin position="30"/>
        <end position="250"/>
    </location>
</feature>
<dbReference type="InterPro" id="IPR051398">
    <property type="entry name" value="Polysacch_Deacetylase"/>
</dbReference>
<evidence type="ECO:0000256" key="1">
    <source>
        <dbReference type="ARBA" id="ARBA00022729"/>
    </source>
</evidence>
<evidence type="ECO:0000259" key="3">
    <source>
        <dbReference type="PROSITE" id="PS51677"/>
    </source>
</evidence>
<feature type="chain" id="PRO_5046710046" evidence="2">
    <location>
        <begin position="20"/>
        <end position="250"/>
    </location>
</feature>